<reference evidence="1" key="2">
    <citation type="journal article" date="2023" name="Int. J. Mol. Sci.">
        <title>De Novo Assembly and Annotation of 11 Diverse Shrub Willow (Salix) Genomes Reveals Novel Gene Organization in Sex-Linked Regions.</title>
        <authorList>
            <person name="Hyden B."/>
            <person name="Feng K."/>
            <person name="Yates T.B."/>
            <person name="Jawdy S."/>
            <person name="Cereghino C."/>
            <person name="Smart L.B."/>
            <person name="Muchero W."/>
        </authorList>
    </citation>
    <scope>NUCLEOTIDE SEQUENCE</scope>
    <source>
        <tissue evidence="1">Shoot tip</tissue>
    </source>
</reference>
<sequence length="283" mass="32509">MARNSHHADSPQISYNSIQTCSADLVPSKKRKTHKRKRDTMKYNSFLRSPKKEEQEVPDTVVTQFSNVKEEAYGNGEIDVTDELEGIFGIEHDEMLSNDNMFGRLSWDFMDLEEYPAVEDEGSEMFKFDDSRSSFFEFEESHYSTGKVIKEESIGFGDGDEKGVCLNLNLNLNYQEVMEAWSDRAPLLAADHSLPMASNDNYVSTLDKLIIFSYLFFPLFLLNCILKTEILSSPACSIVMIPSLEKTVVCGWLLIQGKRKSRQMHFWRELLFSFVSINLSFFS</sequence>
<organism evidence="1 2">
    <name type="scientific">Salix suchowensis</name>
    <dbReference type="NCBI Taxonomy" id="1278906"/>
    <lineage>
        <taxon>Eukaryota</taxon>
        <taxon>Viridiplantae</taxon>
        <taxon>Streptophyta</taxon>
        <taxon>Embryophyta</taxon>
        <taxon>Tracheophyta</taxon>
        <taxon>Spermatophyta</taxon>
        <taxon>Magnoliopsida</taxon>
        <taxon>eudicotyledons</taxon>
        <taxon>Gunneridae</taxon>
        <taxon>Pentapetalae</taxon>
        <taxon>rosids</taxon>
        <taxon>fabids</taxon>
        <taxon>Malpighiales</taxon>
        <taxon>Salicaceae</taxon>
        <taxon>Saliceae</taxon>
        <taxon>Salix</taxon>
    </lineage>
</organism>
<keyword evidence="2" id="KW-1185">Reference proteome</keyword>
<accession>A0ABQ8ZLH1</accession>
<evidence type="ECO:0000313" key="2">
    <source>
        <dbReference type="Proteomes" id="UP001141253"/>
    </source>
</evidence>
<name>A0ABQ8ZLH1_9ROSI</name>
<dbReference type="Proteomes" id="UP001141253">
    <property type="component" value="Chromosome 16"/>
</dbReference>
<gene>
    <name evidence="1" type="ORF">OIU77_016742</name>
</gene>
<evidence type="ECO:0000313" key="1">
    <source>
        <dbReference type="EMBL" id="KAJ6302712.1"/>
    </source>
</evidence>
<reference evidence="1" key="1">
    <citation type="submission" date="2022-10" db="EMBL/GenBank/DDBJ databases">
        <authorList>
            <person name="Hyden B.L."/>
            <person name="Feng K."/>
            <person name="Yates T."/>
            <person name="Jawdy S."/>
            <person name="Smart L.B."/>
            <person name="Muchero W."/>
        </authorList>
    </citation>
    <scope>NUCLEOTIDE SEQUENCE</scope>
    <source>
        <tissue evidence="1">Shoot tip</tissue>
    </source>
</reference>
<comment type="caution">
    <text evidence="1">The sequence shown here is derived from an EMBL/GenBank/DDBJ whole genome shotgun (WGS) entry which is preliminary data.</text>
</comment>
<protein>
    <submittedName>
        <fullName evidence="1">Uncharacterized protein</fullName>
    </submittedName>
</protein>
<dbReference type="EMBL" id="JAPFFI010000027">
    <property type="protein sequence ID" value="KAJ6302712.1"/>
    <property type="molecule type" value="Genomic_DNA"/>
</dbReference>
<proteinExistence type="predicted"/>